<dbReference type="PANTHER" id="PTHR39203">
    <property type="entry name" value="CYTOPLASMIC PROTEIN-RELATED"/>
    <property type="match status" value="1"/>
</dbReference>
<dbReference type="AlphaFoldDB" id="A0A845QVM2"/>
<proteinExistence type="predicted"/>
<feature type="domain" description="ASCH" evidence="1">
    <location>
        <begin position="33"/>
        <end position="156"/>
    </location>
</feature>
<gene>
    <name evidence="2" type="ORF">D3Z33_01655</name>
</gene>
<dbReference type="SMART" id="SM01022">
    <property type="entry name" value="ASCH"/>
    <property type="match status" value="1"/>
</dbReference>
<dbReference type="EMBL" id="QXXA01000003">
    <property type="protein sequence ID" value="NBI05556.1"/>
    <property type="molecule type" value="Genomic_DNA"/>
</dbReference>
<dbReference type="PANTHER" id="PTHR39203:SF1">
    <property type="entry name" value="CYTOPLASMIC PROTEIN"/>
    <property type="match status" value="1"/>
</dbReference>
<dbReference type="RefSeq" id="WP_160196063.1">
    <property type="nucleotide sequence ID" value="NZ_QXXA01000003.1"/>
</dbReference>
<dbReference type="Pfam" id="PF04266">
    <property type="entry name" value="ASCH"/>
    <property type="match status" value="1"/>
</dbReference>
<reference evidence="2 3" key="1">
    <citation type="submission" date="2018-08" db="EMBL/GenBank/DDBJ databases">
        <title>Murine metabolic-syndrome-specific gut microbial biobank.</title>
        <authorList>
            <person name="Liu C."/>
        </authorList>
    </citation>
    <scope>NUCLEOTIDE SEQUENCE [LARGE SCALE GENOMIC DNA]</scope>
    <source>
        <strain evidence="2 3">583</strain>
    </source>
</reference>
<dbReference type="OrthoDB" id="9807542at2"/>
<keyword evidence="3" id="KW-1185">Reference proteome</keyword>
<dbReference type="Proteomes" id="UP000467132">
    <property type="component" value="Unassembled WGS sequence"/>
</dbReference>
<protein>
    <submittedName>
        <fullName evidence="2">ASCH domain-containing protein</fullName>
    </submittedName>
</protein>
<organism evidence="2 3">
    <name type="scientific">Senegalia massiliensis</name>
    <dbReference type="NCBI Taxonomy" id="1720316"/>
    <lineage>
        <taxon>Bacteria</taxon>
        <taxon>Bacillati</taxon>
        <taxon>Bacillota</taxon>
        <taxon>Clostridia</taxon>
        <taxon>Eubacteriales</taxon>
        <taxon>Clostridiaceae</taxon>
        <taxon>Senegalia</taxon>
    </lineage>
</organism>
<dbReference type="InterPro" id="IPR007374">
    <property type="entry name" value="ASCH_domain"/>
</dbReference>
<dbReference type="CDD" id="cd06553">
    <property type="entry name" value="ASCH_Ef3133_like"/>
    <property type="match status" value="1"/>
</dbReference>
<evidence type="ECO:0000313" key="3">
    <source>
        <dbReference type="Proteomes" id="UP000467132"/>
    </source>
</evidence>
<dbReference type="Gene3D" id="3.10.400.10">
    <property type="entry name" value="Sulfate adenylyltransferase"/>
    <property type="match status" value="1"/>
</dbReference>
<evidence type="ECO:0000313" key="2">
    <source>
        <dbReference type="EMBL" id="NBI05556.1"/>
    </source>
</evidence>
<evidence type="ECO:0000259" key="1">
    <source>
        <dbReference type="SMART" id="SM01022"/>
    </source>
</evidence>
<comment type="caution">
    <text evidence="2">The sequence shown here is derived from an EMBL/GenBank/DDBJ whole genome shotgun (WGS) entry which is preliminary data.</text>
</comment>
<accession>A0A845QVM2</accession>
<dbReference type="PIRSF" id="PIRSF021320">
    <property type="entry name" value="DUF984"/>
    <property type="match status" value="1"/>
</dbReference>
<name>A0A845QVM2_9CLOT</name>
<dbReference type="InterPro" id="IPR009326">
    <property type="entry name" value="DUF984"/>
</dbReference>
<dbReference type="InterPro" id="IPR015947">
    <property type="entry name" value="PUA-like_sf"/>
</dbReference>
<sequence length="157" mass="18522">MENEHASIIKMWEDYLFSIGEDIEGTNKSYTSWYFCSDKESANNLAKLVLQGTKRGTASLYDLYNIDDEELPKVYDYSIITNWDGAAQCIIRTKKIIILPFKDVNEEMAEIEGEGDKTLEYWIRVHIDFFENELEEYNMKFSEDMPVVFEEFEVVYK</sequence>
<dbReference type="SUPFAM" id="SSF88697">
    <property type="entry name" value="PUA domain-like"/>
    <property type="match status" value="1"/>
</dbReference>